<evidence type="ECO:0000313" key="2">
    <source>
        <dbReference type="Proteomes" id="UP000784294"/>
    </source>
</evidence>
<comment type="caution">
    <text evidence="1">The sequence shown here is derived from an EMBL/GenBank/DDBJ whole genome shotgun (WGS) entry which is preliminary data.</text>
</comment>
<gene>
    <name evidence="1" type="ORF">PXEA_LOCUS36935</name>
</gene>
<keyword evidence="2" id="KW-1185">Reference proteome</keyword>
<dbReference type="AlphaFoldDB" id="A0A448XS03"/>
<sequence length="103" mass="11506">MCALESKRQGKLDARKWEEQAGEAERIGASELGIILVGYSSRSDIANEKLKLSENGKSVQMCIPYLYFPTNKIITLATTLCQFSVALLIKIEINSNCTFRKSM</sequence>
<reference evidence="1" key="1">
    <citation type="submission" date="2018-11" db="EMBL/GenBank/DDBJ databases">
        <authorList>
            <consortium name="Pathogen Informatics"/>
        </authorList>
    </citation>
    <scope>NUCLEOTIDE SEQUENCE</scope>
</reference>
<proteinExistence type="predicted"/>
<accession>A0A448XS03</accession>
<dbReference type="EMBL" id="CAAALY010281954">
    <property type="protein sequence ID" value="VEL43495.1"/>
    <property type="molecule type" value="Genomic_DNA"/>
</dbReference>
<evidence type="ECO:0000313" key="1">
    <source>
        <dbReference type="EMBL" id="VEL43495.1"/>
    </source>
</evidence>
<name>A0A448XS03_9PLAT</name>
<protein>
    <submittedName>
        <fullName evidence="1">Uncharacterized protein</fullName>
    </submittedName>
</protein>
<organism evidence="1 2">
    <name type="scientific">Protopolystoma xenopodis</name>
    <dbReference type="NCBI Taxonomy" id="117903"/>
    <lineage>
        <taxon>Eukaryota</taxon>
        <taxon>Metazoa</taxon>
        <taxon>Spiralia</taxon>
        <taxon>Lophotrochozoa</taxon>
        <taxon>Platyhelminthes</taxon>
        <taxon>Monogenea</taxon>
        <taxon>Polyopisthocotylea</taxon>
        <taxon>Polystomatidea</taxon>
        <taxon>Polystomatidae</taxon>
        <taxon>Protopolystoma</taxon>
    </lineage>
</organism>
<dbReference type="Proteomes" id="UP000784294">
    <property type="component" value="Unassembled WGS sequence"/>
</dbReference>